<dbReference type="AlphaFoldDB" id="A0A6V7I518"/>
<gene>
    <name evidence="1" type="ORF">BBRV_LOCUS12587</name>
</gene>
<dbReference type="EMBL" id="CADCXW020000002">
    <property type="protein sequence ID" value="CAD1533285.1"/>
    <property type="molecule type" value="Genomic_DNA"/>
</dbReference>
<proteinExistence type="predicted"/>
<evidence type="ECO:0000313" key="1">
    <source>
        <dbReference type="EMBL" id="CAD1533285.1"/>
    </source>
</evidence>
<organism evidence="1">
    <name type="scientific">Bracon brevicornis</name>
    <dbReference type="NCBI Taxonomy" id="1563983"/>
    <lineage>
        <taxon>Eukaryota</taxon>
        <taxon>Metazoa</taxon>
        <taxon>Ecdysozoa</taxon>
        <taxon>Arthropoda</taxon>
        <taxon>Hexapoda</taxon>
        <taxon>Insecta</taxon>
        <taxon>Pterygota</taxon>
        <taxon>Neoptera</taxon>
        <taxon>Endopterygota</taxon>
        <taxon>Hymenoptera</taxon>
        <taxon>Apocrita</taxon>
        <taxon>Ichneumonoidea</taxon>
        <taxon>Braconidae</taxon>
        <taxon>Braconinae</taxon>
        <taxon>Bracon</taxon>
    </lineage>
</organism>
<sequence length="91" mass="10749">MSCGEGHRITKMGKMEMRNYKEKEKKIVKIEINMEEKMADKWPELDENSKSRKKNMSLIQFHLQTTLRLFRFHLNANLSEVLSGSGLFMVQ</sequence>
<name>A0A6V7I518_9HYME</name>
<reference evidence="1" key="1">
    <citation type="submission" date="2020-07" db="EMBL/GenBank/DDBJ databases">
        <authorList>
            <person name="Ferguson B K."/>
        </authorList>
    </citation>
    <scope>NUCLEOTIDE SEQUENCE</scope>
    <source>
        <strain evidence="1">L06</strain>
    </source>
</reference>
<protein>
    <submittedName>
        <fullName evidence="1">Uncharacterized protein</fullName>
    </submittedName>
</protein>
<accession>A0A6V7I518</accession>